<feature type="compositionally biased region" description="Low complexity" evidence="1">
    <location>
        <begin position="213"/>
        <end position="231"/>
    </location>
</feature>
<proteinExistence type="predicted"/>
<name>A0A2A6RDB6_9CHLR</name>
<evidence type="ECO:0000256" key="2">
    <source>
        <dbReference type="SAM" id="SignalP"/>
    </source>
</evidence>
<keyword evidence="4" id="KW-1185">Reference proteome</keyword>
<dbReference type="EMBL" id="NQWI01000284">
    <property type="protein sequence ID" value="PDV98283.1"/>
    <property type="molecule type" value="Genomic_DNA"/>
</dbReference>
<evidence type="ECO:0000313" key="3">
    <source>
        <dbReference type="EMBL" id="PDV98283.1"/>
    </source>
</evidence>
<evidence type="ECO:0008006" key="5">
    <source>
        <dbReference type="Google" id="ProtNLM"/>
    </source>
</evidence>
<keyword evidence="2" id="KW-0732">Signal</keyword>
<dbReference type="Proteomes" id="UP000220527">
    <property type="component" value="Unassembled WGS sequence"/>
</dbReference>
<dbReference type="AlphaFoldDB" id="A0A2A6RDB6"/>
<comment type="caution">
    <text evidence="3">The sequence shown here is derived from an EMBL/GenBank/DDBJ whole genome shotgun (WGS) entry which is preliminary data.</text>
</comment>
<feature type="signal peptide" evidence="2">
    <location>
        <begin position="1"/>
        <end position="25"/>
    </location>
</feature>
<sequence>MKPHRSWIVLGLLLLSIALSHTALSATAQQDEDVLRFDQGQGLNNSALQGWPRTRFNGGLAGRFYEVLNAPRCADAPTPACRVAAADPLHQVELLVEHTSNEATVTAAMWADALLRQGYQAEQVQVAGYAALRLTSLQADAAYAAVYTLELEDVFYLIGFSRSFLAEPDALVAILAAFELDPSTAPLPFRHEVELGAELPDVGSEPITDPGESNGDNGDPSDPGDGDSGTTPGDGDG</sequence>
<feature type="non-terminal residue" evidence="3">
    <location>
        <position position="237"/>
    </location>
</feature>
<reference evidence="4" key="1">
    <citation type="submission" date="2017-08" db="EMBL/GenBank/DDBJ databases">
        <authorList>
            <person name="Grouzdev D.S."/>
            <person name="Gaisin V.A."/>
            <person name="Rysina M.S."/>
            <person name="Gorlenko V.M."/>
        </authorList>
    </citation>
    <scope>NUCLEOTIDE SEQUENCE [LARGE SCALE GENOMIC DNA]</scope>
    <source>
        <strain evidence="4">Kir15-3F</strain>
    </source>
</reference>
<gene>
    <name evidence="3" type="ORF">CJ255_22015</name>
</gene>
<organism evidence="3 4">
    <name type="scientific">Candidatus Viridilinea mediisalina</name>
    <dbReference type="NCBI Taxonomy" id="2024553"/>
    <lineage>
        <taxon>Bacteria</taxon>
        <taxon>Bacillati</taxon>
        <taxon>Chloroflexota</taxon>
        <taxon>Chloroflexia</taxon>
        <taxon>Chloroflexales</taxon>
        <taxon>Chloroflexineae</taxon>
        <taxon>Oscillochloridaceae</taxon>
        <taxon>Candidatus Viridilinea</taxon>
    </lineage>
</organism>
<evidence type="ECO:0000256" key="1">
    <source>
        <dbReference type="SAM" id="MobiDB-lite"/>
    </source>
</evidence>
<feature type="chain" id="PRO_5012992608" description="LytR/CpsA/Psr regulator C-terminal domain-containing protein" evidence="2">
    <location>
        <begin position="26"/>
        <end position="237"/>
    </location>
</feature>
<feature type="region of interest" description="Disordered" evidence="1">
    <location>
        <begin position="194"/>
        <end position="237"/>
    </location>
</feature>
<accession>A0A2A6RDB6</accession>
<protein>
    <recommendedName>
        <fullName evidence="5">LytR/CpsA/Psr regulator C-terminal domain-containing protein</fullName>
    </recommendedName>
</protein>
<evidence type="ECO:0000313" key="4">
    <source>
        <dbReference type="Proteomes" id="UP000220527"/>
    </source>
</evidence>